<dbReference type="EMBL" id="LGRX02025816">
    <property type="protein sequence ID" value="KAK3251787.1"/>
    <property type="molecule type" value="Genomic_DNA"/>
</dbReference>
<feature type="compositionally biased region" description="Low complexity" evidence="1">
    <location>
        <begin position="9"/>
        <end position="39"/>
    </location>
</feature>
<evidence type="ECO:0000313" key="2">
    <source>
        <dbReference type="EMBL" id="KAK3251787.1"/>
    </source>
</evidence>
<evidence type="ECO:0000256" key="1">
    <source>
        <dbReference type="SAM" id="MobiDB-lite"/>
    </source>
</evidence>
<feature type="compositionally biased region" description="Pro residues" evidence="1">
    <location>
        <begin position="108"/>
        <end position="119"/>
    </location>
</feature>
<dbReference type="Proteomes" id="UP001190700">
    <property type="component" value="Unassembled WGS sequence"/>
</dbReference>
<proteinExistence type="predicted"/>
<organism evidence="2 3">
    <name type="scientific">Cymbomonas tetramitiformis</name>
    <dbReference type="NCBI Taxonomy" id="36881"/>
    <lineage>
        <taxon>Eukaryota</taxon>
        <taxon>Viridiplantae</taxon>
        <taxon>Chlorophyta</taxon>
        <taxon>Pyramimonadophyceae</taxon>
        <taxon>Pyramimonadales</taxon>
        <taxon>Pyramimonadaceae</taxon>
        <taxon>Cymbomonas</taxon>
    </lineage>
</organism>
<name>A0AAE0CDC5_9CHLO</name>
<evidence type="ECO:0000313" key="3">
    <source>
        <dbReference type="Proteomes" id="UP001190700"/>
    </source>
</evidence>
<protein>
    <submittedName>
        <fullName evidence="2">Uncharacterized protein</fullName>
    </submittedName>
</protein>
<dbReference type="AlphaFoldDB" id="A0AAE0CDC5"/>
<feature type="compositionally biased region" description="Low complexity" evidence="1">
    <location>
        <begin position="54"/>
        <end position="84"/>
    </location>
</feature>
<gene>
    <name evidence="2" type="ORF">CYMTET_38876</name>
</gene>
<accession>A0AAE0CDC5</accession>
<sequence length="162" mass="15798">MCDSQASRTAVTVPAAAGAAGNPAAAAGAAAAAAGGVNPQSTENQAHQDPASRTAVTVPAAAGAAGNPAAAAGAAAAAAGGVNPQSTENQAHQDPVGPRPSYSSLACPPSPLLSGPSPPKMHGGAHLSTICHPQHAVLWREELGLEAEEVRSDTPRVPQHHI</sequence>
<reference evidence="2 3" key="1">
    <citation type="journal article" date="2015" name="Genome Biol. Evol.">
        <title>Comparative Genomics of a Bacterivorous Green Alga Reveals Evolutionary Causalities and Consequences of Phago-Mixotrophic Mode of Nutrition.</title>
        <authorList>
            <person name="Burns J.A."/>
            <person name="Paasch A."/>
            <person name="Narechania A."/>
            <person name="Kim E."/>
        </authorList>
    </citation>
    <scope>NUCLEOTIDE SEQUENCE [LARGE SCALE GENOMIC DNA]</scope>
    <source>
        <strain evidence="2 3">PLY_AMNH</strain>
    </source>
</reference>
<comment type="caution">
    <text evidence="2">The sequence shown here is derived from an EMBL/GenBank/DDBJ whole genome shotgun (WGS) entry which is preliminary data.</text>
</comment>
<keyword evidence="3" id="KW-1185">Reference proteome</keyword>
<feature type="region of interest" description="Disordered" evidence="1">
    <location>
        <begin position="1"/>
        <end position="127"/>
    </location>
</feature>